<dbReference type="InterPro" id="IPR017452">
    <property type="entry name" value="GPCR_Rhodpsn_7TM"/>
</dbReference>
<dbReference type="Proteomes" id="UP001152798">
    <property type="component" value="Chromosome 2"/>
</dbReference>
<dbReference type="PANTHER" id="PTHR24243">
    <property type="entry name" value="G-PROTEIN COUPLED RECEPTOR"/>
    <property type="match status" value="1"/>
</dbReference>
<evidence type="ECO:0000256" key="9">
    <source>
        <dbReference type="RuleBase" id="RU000688"/>
    </source>
</evidence>
<evidence type="ECO:0000313" key="12">
    <source>
        <dbReference type="EMBL" id="CAH1393908.1"/>
    </source>
</evidence>
<dbReference type="AlphaFoldDB" id="A0A9P0ECH5"/>
<organism evidence="12 13">
    <name type="scientific">Nezara viridula</name>
    <name type="common">Southern green stink bug</name>
    <name type="synonym">Cimex viridulus</name>
    <dbReference type="NCBI Taxonomy" id="85310"/>
    <lineage>
        <taxon>Eukaryota</taxon>
        <taxon>Metazoa</taxon>
        <taxon>Ecdysozoa</taxon>
        <taxon>Arthropoda</taxon>
        <taxon>Hexapoda</taxon>
        <taxon>Insecta</taxon>
        <taxon>Pterygota</taxon>
        <taxon>Neoptera</taxon>
        <taxon>Paraneoptera</taxon>
        <taxon>Hemiptera</taxon>
        <taxon>Heteroptera</taxon>
        <taxon>Panheteroptera</taxon>
        <taxon>Pentatomomorpha</taxon>
        <taxon>Pentatomoidea</taxon>
        <taxon>Pentatomidae</taxon>
        <taxon>Pentatominae</taxon>
        <taxon>Nezara</taxon>
    </lineage>
</organism>
<evidence type="ECO:0000256" key="5">
    <source>
        <dbReference type="ARBA" id="ARBA00023040"/>
    </source>
</evidence>
<dbReference type="PROSITE" id="PS50262">
    <property type="entry name" value="G_PROTEIN_RECEP_F1_2"/>
    <property type="match status" value="1"/>
</dbReference>
<evidence type="ECO:0000256" key="1">
    <source>
        <dbReference type="ARBA" id="ARBA00004141"/>
    </source>
</evidence>
<dbReference type="Pfam" id="PF00001">
    <property type="entry name" value="7tm_1"/>
    <property type="match status" value="1"/>
</dbReference>
<dbReference type="Gene3D" id="1.20.1070.10">
    <property type="entry name" value="Rhodopsin 7-helix transmembrane proteins"/>
    <property type="match status" value="1"/>
</dbReference>
<dbReference type="PROSITE" id="PS00237">
    <property type="entry name" value="G_PROTEIN_RECEP_F1_1"/>
    <property type="match status" value="1"/>
</dbReference>
<keyword evidence="5 9" id="KW-0297">G-protein coupled receptor</keyword>
<evidence type="ECO:0000256" key="3">
    <source>
        <dbReference type="ARBA" id="ARBA00022692"/>
    </source>
</evidence>
<feature type="transmembrane region" description="Helical" evidence="10">
    <location>
        <begin position="229"/>
        <end position="251"/>
    </location>
</feature>
<protein>
    <recommendedName>
        <fullName evidence="11">G-protein coupled receptors family 1 profile domain-containing protein</fullName>
    </recommendedName>
</protein>
<evidence type="ECO:0000256" key="10">
    <source>
        <dbReference type="SAM" id="Phobius"/>
    </source>
</evidence>
<evidence type="ECO:0000256" key="4">
    <source>
        <dbReference type="ARBA" id="ARBA00022989"/>
    </source>
</evidence>
<evidence type="ECO:0000259" key="11">
    <source>
        <dbReference type="PROSITE" id="PS50262"/>
    </source>
</evidence>
<dbReference type="OrthoDB" id="5962705at2759"/>
<dbReference type="PANTHER" id="PTHR24243:SF107">
    <property type="entry name" value="NEUROPEPTIDES CAPA RECEPTOR"/>
    <property type="match status" value="1"/>
</dbReference>
<dbReference type="GO" id="GO:0008188">
    <property type="term" value="F:neuropeptide receptor activity"/>
    <property type="evidence" value="ECO:0007669"/>
    <property type="project" value="TreeGrafter"/>
</dbReference>
<evidence type="ECO:0000256" key="2">
    <source>
        <dbReference type="ARBA" id="ARBA00010663"/>
    </source>
</evidence>
<sequence length="375" mass="42796">MRFITWQRQLIGLPNDLSVYWQQYPWPFGESLCKIRALASEMSSYTSVLTIVAFTMERYIAICHPLYSYTMSSLARVLKIIVAAWLVSLMCALPFAVFTTVNYIDYPPYSGNILEESAFCAMLEANIPEWLPIYELSTLMFLIIPIIIIVILYTKIAIKLRERNDYSLGTRVGGSVHSRKRHSKSTKPIIRMLVAVVSMFFICWAPFHAQRLIYLYGKSWPNYVTLNEWMYYITGALYFFSSTVNPILYNLMSVKYRKAFKQTLFGGQNVNKRGHQSSFRESSQGAAEISEDTQKNTNKCTPCEKVKSDTIVRVNNSNVTNGNCVLTVKTGFFPKNLFILPPNPLANKEQGINPQKVGTPPLFISNCNTAKETYI</sequence>
<keyword evidence="13" id="KW-1185">Reference proteome</keyword>
<proteinExistence type="inferred from homology"/>
<accession>A0A9P0ECH5</accession>
<evidence type="ECO:0000256" key="7">
    <source>
        <dbReference type="ARBA" id="ARBA00023170"/>
    </source>
</evidence>
<feature type="transmembrane region" description="Helical" evidence="10">
    <location>
        <begin position="189"/>
        <end position="209"/>
    </location>
</feature>
<feature type="domain" description="G-protein coupled receptors family 1 profile" evidence="11">
    <location>
        <begin position="26"/>
        <end position="249"/>
    </location>
</feature>
<dbReference type="InterPro" id="IPR000276">
    <property type="entry name" value="GPCR_Rhodpsn"/>
</dbReference>
<gene>
    <name evidence="12" type="ORF">NEZAVI_LOCUS4513</name>
</gene>
<dbReference type="EMBL" id="OV725078">
    <property type="protein sequence ID" value="CAH1393908.1"/>
    <property type="molecule type" value="Genomic_DNA"/>
</dbReference>
<dbReference type="PRINTS" id="PR00237">
    <property type="entry name" value="GPCRRHODOPSN"/>
</dbReference>
<evidence type="ECO:0000256" key="8">
    <source>
        <dbReference type="ARBA" id="ARBA00023224"/>
    </source>
</evidence>
<dbReference type="GO" id="GO:0005886">
    <property type="term" value="C:plasma membrane"/>
    <property type="evidence" value="ECO:0007669"/>
    <property type="project" value="TreeGrafter"/>
</dbReference>
<dbReference type="SUPFAM" id="SSF81321">
    <property type="entry name" value="Family A G protein-coupled receptor-like"/>
    <property type="match status" value="1"/>
</dbReference>
<comment type="similarity">
    <text evidence="2 9">Belongs to the G-protein coupled receptor 1 family.</text>
</comment>
<reference evidence="12" key="1">
    <citation type="submission" date="2022-01" db="EMBL/GenBank/DDBJ databases">
        <authorList>
            <person name="King R."/>
        </authorList>
    </citation>
    <scope>NUCLEOTIDE SEQUENCE</scope>
</reference>
<keyword evidence="8 9" id="KW-0807">Transducer</keyword>
<feature type="transmembrane region" description="Helical" evidence="10">
    <location>
        <begin position="133"/>
        <end position="153"/>
    </location>
</feature>
<keyword evidence="6 10" id="KW-0472">Membrane</keyword>
<name>A0A9P0ECH5_NEZVI</name>
<evidence type="ECO:0000256" key="6">
    <source>
        <dbReference type="ARBA" id="ARBA00023136"/>
    </source>
</evidence>
<comment type="subcellular location">
    <subcellularLocation>
        <location evidence="1">Membrane</location>
        <topology evidence="1">Multi-pass membrane protein</topology>
    </subcellularLocation>
</comment>
<feature type="transmembrane region" description="Helical" evidence="10">
    <location>
        <begin position="80"/>
        <end position="104"/>
    </location>
</feature>
<evidence type="ECO:0000313" key="13">
    <source>
        <dbReference type="Proteomes" id="UP001152798"/>
    </source>
</evidence>
<keyword evidence="4 10" id="KW-1133">Transmembrane helix</keyword>
<keyword evidence="3 9" id="KW-0812">Transmembrane</keyword>
<keyword evidence="7 9" id="KW-0675">Receptor</keyword>